<dbReference type="InterPro" id="IPR029063">
    <property type="entry name" value="SAM-dependent_MTases_sf"/>
</dbReference>
<dbReference type="EMBL" id="PDLO01000004">
    <property type="protein sequence ID" value="PHK98327.1"/>
    <property type="molecule type" value="Genomic_DNA"/>
</dbReference>
<name>A0A2G0CEI0_9BACT</name>
<dbReference type="RefSeq" id="WP_099106713.1">
    <property type="nucleotide sequence ID" value="NZ_JAATJF010000004.1"/>
</dbReference>
<dbReference type="Proteomes" id="UP000226437">
    <property type="component" value="Unassembled WGS sequence"/>
</dbReference>
<dbReference type="PANTHER" id="PTHR43591:SF24">
    <property type="entry name" value="2-METHOXY-6-POLYPRENYL-1,4-BENZOQUINOL METHYLASE, MITOCHONDRIAL"/>
    <property type="match status" value="1"/>
</dbReference>
<evidence type="ECO:0000259" key="1">
    <source>
        <dbReference type="Pfam" id="PF08241"/>
    </source>
</evidence>
<keyword evidence="3" id="KW-1185">Reference proteome</keyword>
<gene>
    <name evidence="2" type="ORF">CGL56_11540</name>
</gene>
<accession>A0A2G0CEI0</accession>
<dbReference type="OrthoDB" id="1524727at2"/>
<evidence type="ECO:0000313" key="2">
    <source>
        <dbReference type="EMBL" id="PHK98327.1"/>
    </source>
</evidence>
<dbReference type="GO" id="GO:0008757">
    <property type="term" value="F:S-adenosylmethionine-dependent methyltransferase activity"/>
    <property type="evidence" value="ECO:0007669"/>
    <property type="project" value="InterPro"/>
</dbReference>
<reference evidence="2 3" key="1">
    <citation type="submission" date="2017-10" db="EMBL/GenBank/DDBJ databases">
        <title>The draft genome sequence of Lewinella marina KCTC 32374.</title>
        <authorList>
            <person name="Wang K."/>
        </authorList>
    </citation>
    <scope>NUCLEOTIDE SEQUENCE [LARGE SCALE GENOMIC DNA]</scope>
    <source>
        <strain evidence="2 3">MKG-38</strain>
    </source>
</reference>
<dbReference type="SUPFAM" id="SSF53335">
    <property type="entry name" value="S-adenosyl-L-methionine-dependent methyltransferases"/>
    <property type="match status" value="1"/>
</dbReference>
<comment type="caution">
    <text evidence="2">The sequence shown here is derived from an EMBL/GenBank/DDBJ whole genome shotgun (WGS) entry which is preliminary data.</text>
</comment>
<proteinExistence type="predicted"/>
<dbReference type="Pfam" id="PF08241">
    <property type="entry name" value="Methyltransf_11"/>
    <property type="match status" value="1"/>
</dbReference>
<dbReference type="Gene3D" id="3.40.50.150">
    <property type="entry name" value="Vaccinia Virus protein VP39"/>
    <property type="match status" value="1"/>
</dbReference>
<organism evidence="2 3">
    <name type="scientific">Neolewinella marina</name>
    <dbReference type="NCBI Taxonomy" id="438751"/>
    <lineage>
        <taxon>Bacteria</taxon>
        <taxon>Pseudomonadati</taxon>
        <taxon>Bacteroidota</taxon>
        <taxon>Saprospiria</taxon>
        <taxon>Saprospirales</taxon>
        <taxon>Lewinellaceae</taxon>
        <taxon>Neolewinella</taxon>
    </lineage>
</organism>
<sequence>MSAFGSLLPPPLDERRGIPLYYRKTEEEVRQDVYERYDELVARQTALHLADAVHGGYPLQPLADYLTRWLPSGPRLAVADVGCSVGRLVGDVALAHPDWDCYGLDFSYQMLRQGRDYWTAGKSVSANLLRFGYPLESFTGHELPNLHFALADAAALPFPDGSLDLLVNTFLIDRLPDPRRAFAEWWRTVKPGGRVVMVSPLNFLKKEQWEQYHPPIKILDQLLRQGWQLLDLTDPLDLEEPMDRRGNVVRWRTLALVLQR</sequence>
<dbReference type="InterPro" id="IPR013216">
    <property type="entry name" value="Methyltransf_11"/>
</dbReference>
<dbReference type="CDD" id="cd02440">
    <property type="entry name" value="AdoMet_MTases"/>
    <property type="match status" value="1"/>
</dbReference>
<protein>
    <recommendedName>
        <fullName evidence="1">Methyltransferase type 11 domain-containing protein</fullName>
    </recommendedName>
</protein>
<evidence type="ECO:0000313" key="3">
    <source>
        <dbReference type="Proteomes" id="UP000226437"/>
    </source>
</evidence>
<feature type="domain" description="Methyltransferase type 11" evidence="1">
    <location>
        <begin position="80"/>
        <end position="196"/>
    </location>
</feature>
<dbReference type="AlphaFoldDB" id="A0A2G0CEI0"/>
<dbReference type="PANTHER" id="PTHR43591">
    <property type="entry name" value="METHYLTRANSFERASE"/>
    <property type="match status" value="1"/>
</dbReference>